<evidence type="ECO:0000313" key="3">
    <source>
        <dbReference type="Proteomes" id="UP000193067"/>
    </source>
</evidence>
<dbReference type="SUPFAM" id="SSF81383">
    <property type="entry name" value="F-box domain"/>
    <property type="match status" value="1"/>
</dbReference>
<proteinExistence type="predicted"/>
<keyword evidence="3" id="KW-1185">Reference proteome</keyword>
<dbReference type="OrthoDB" id="2741476at2759"/>
<dbReference type="CDD" id="cd09917">
    <property type="entry name" value="F-box_SF"/>
    <property type="match status" value="1"/>
</dbReference>
<dbReference type="Gene3D" id="1.20.1280.50">
    <property type="match status" value="1"/>
</dbReference>
<dbReference type="Pfam" id="PF12937">
    <property type="entry name" value="F-box-like"/>
    <property type="match status" value="1"/>
</dbReference>
<dbReference type="EMBL" id="KZ084094">
    <property type="protein sequence ID" value="OSD05128.1"/>
    <property type="molecule type" value="Genomic_DNA"/>
</dbReference>
<evidence type="ECO:0000259" key="1">
    <source>
        <dbReference type="Pfam" id="PF12937"/>
    </source>
</evidence>
<accession>A0A1Y2IVK1</accession>
<reference evidence="2 3" key="1">
    <citation type="journal article" date="2015" name="Biotechnol. Biofuels">
        <title>Enhanced degradation of softwood versus hardwood by the white-rot fungus Pycnoporus coccineus.</title>
        <authorList>
            <person name="Couturier M."/>
            <person name="Navarro D."/>
            <person name="Chevret D."/>
            <person name="Henrissat B."/>
            <person name="Piumi F."/>
            <person name="Ruiz-Duenas F.J."/>
            <person name="Martinez A.T."/>
            <person name="Grigoriev I.V."/>
            <person name="Riley R."/>
            <person name="Lipzen A."/>
            <person name="Berrin J.G."/>
            <person name="Master E.R."/>
            <person name="Rosso M.N."/>
        </authorList>
    </citation>
    <scope>NUCLEOTIDE SEQUENCE [LARGE SCALE GENOMIC DNA]</scope>
    <source>
        <strain evidence="2 3">BRFM310</strain>
    </source>
</reference>
<feature type="domain" description="F-box" evidence="1">
    <location>
        <begin position="39"/>
        <end position="73"/>
    </location>
</feature>
<dbReference type="AlphaFoldDB" id="A0A1Y2IVK1"/>
<dbReference type="InterPro" id="IPR036047">
    <property type="entry name" value="F-box-like_dom_sf"/>
</dbReference>
<evidence type="ECO:0000313" key="2">
    <source>
        <dbReference type="EMBL" id="OSD05128.1"/>
    </source>
</evidence>
<protein>
    <recommendedName>
        <fullName evidence="1">F-box domain-containing protein</fullName>
    </recommendedName>
</protein>
<organism evidence="2 3">
    <name type="scientific">Trametes coccinea (strain BRFM310)</name>
    <name type="common">Pycnoporus coccineus</name>
    <dbReference type="NCBI Taxonomy" id="1353009"/>
    <lineage>
        <taxon>Eukaryota</taxon>
        <taxon>Fungi</taxon>
        <taxon>Dikarya</taxon>
        <taxon>Basidiomycota</taxon>
        <taxon>Agaricomycotina</taxon>
        <taxon>Agaricomycetes</taxon>
        <taxon>Polyporales</taxon>
        <taxon>Polyporaceae</taxon>
        <taxon>Trametes</taxon>
    </lineage>
</organism>
<gene>
    <name evidence="2" type="ORF">PYCCODRAFT_1288894</name>
</gene>
<sequence>MAGGVYDEDCAVHRATVLPRCSPLSLQDPLQDTTNMSPQLPFDVLEHILTYLRTDQRTFAVCSLVCRDFRAITRALKVPQKEVETSMSERCLETPAIKEFLDDIAAHPERVEYLDKLTLVYHAEDRQHDLSLPMAIDAIVTFCQHLPDVRRLELRSFVFKEPALYGLITLAGRIPTLESLQLCLLEVPEQSPPWPHASVQSWSASEGRSSSWALWKLHLEYCTVPAAELRKLVSFLEESQESIPLQSLALRASLFHRDPVFTENRPGAPHRLGLRSYSTTVNDIDMGGKVYKPGRENINRLLSDLQRCSTLRSLRLDYDAALCFCLAAWNRRGKPRVPIRLPPYFVKALASTLHPWPWGTPPMPELEVLYLVIHAPQDWLVRWKSAFGSLAKALVGDAHKPREKRRYPKFCRLEVHSIILPYLAVHSYILGVSREDEIRLQTAAREDDPLRRMLQPFVDAGIDVHTAYD</sequence>
<name>A0A1Y2IVK1_TRAC3</name>
<dbReference type="InterPro" id="IPR001810">
    <property type="entry name" value="F-box_dom"/>
</dbReference>
<dbReference type="Proteomes" id="UP000193067">
    <property type="component" value="Unassembled WGS sequence"/>
</dbReference>